<gene>
    <name evidence="1" type="ORF">N3K66_000605</name>
</gene>
<sequence>MPSTRSRNTRSSNPVAEAATTPRRSSRTSSRRVPSSPAQPRNDSDDTDVNEADSGNMEEGEDSEELDDTVPHTQGTINNDDNGDAHQEPGVLSDDDKQFFLMCLPDLQKTTDELMEKLRSEPQSAVQQRVLEFKKRAFSNAREQYILNTSTPNTSIFIDTTSFEGLDAEADGLMTALARANLVSTLDATRQDGDLLPVLEHLDNTFLDIFSPLGIGALNLDLALELRTQCFVTAFVQNDSQGWFENREWVLLLATLFCNGVEGVNDVIEAEPFLEDGPFRELCGYVDDTAAELVVPRIEQIKQLLLECEDEAQGRKRLSEKYLLDRFLESLESWAVEEFETSSPEPIFRYRPSPQSQGAPPASSSQVTQDAGPSVPEGYDHAALLLTPQVTSPRVWRAVPGGGEEDDDEDEDDSFENNPRNLTSHKRPGISSELADRAPTRPAPEAPRSTAEPHPARIFNARQRHPWSDRDSRLLIECVGKYRASWGKMAKSADADAFERGAIRSVSQQELRDRARNMKMEMLLGDLPLPLSFDLVKLGKKEKRRLRLAGKNPYRLEHEVDRNGRPVSTEFDPAIHPNEDDDENDRY</sequence>
<reference evidence="1" key="1">
    <citation type="submission" date="2022-10" db="EMBL/GenBank/DDBJ databases">
        <title>Complete Genome of Trichothecium roseum strain YXFP-22015, a Plant Pathogen Isolated from Citrus.</title>
        <authorList>
            <person name="Wang Y."/>
            <person name="Zhu L."/>
        </authorList>
    </citation>
    <scope>NUCLEOTIDE SEQUENCE</scope>
    <source>
        <strain evidence="1">YXFP-22015</strain>
    </source>
</reference>
<evidence type="ECO:0000313" key="2">
    <source>
        <dbReference type="Proteomes" id="UP001163324"/>
    </source>
</evidence>
<comment type="caution">
    <text evidence="1">The sequence shown here is derived from an EMBL/GenBank/DDBJ whole genome shotgun (WGS) entry which is preliminary data.</text>
</comment>
<proteinExistence type="predicted"/>
<organism evidence="1 2">
    <name type="scientific">Trichothecium roseum</name>
    <dbReference type="NCBI Taxonomy" id="47278"/>
    <lineage>
        <taxon>Eukaryota</taxon>
        <taxon>Fungi</taxon>
        <taxon>Dikarya</taxon>
        <taxon>Ascomycota</taxon>
        <taxon>Pezizomycotina</taxon>
        <taxon>Sordariomycetes</taxon>
        <taxon>Hypocreomycetidae</taxon>
        <taxon>Hypocreales</taxon>
        <taxon>Hypocreales incertae sedis</taxon>
        <taxon>Trichothecium</taxon>
    </lineage>
</organism>
<keyword evidence="2" id="KW-1185">Reference proteome</keyword>
<accession>A0ACC0VC99</accession>
<dbReference type="Proteomes" id="UP001163324">
    <property type="component" value="Chromosome 1"/>
</dbReference>
<protein>
    <submittedName>
        <fullName evidence="1">Uncharacterized protein</fullName>
    </submittedName>
</protein>
<name>A0ACC0VC99_9HYPO</name>
<dbReference type="EMBL" id="CM047940">
    <property type="protein sequence ID" value="KAI9904076.1"/>
    <property type="molecule type" value="Genomic_DNA"/>
</dbReference>
<evidence type="ECO:0000313" key="1">
    <source>
        <dbReference type="EMBL" id="KAI9904076.1"/>
    </source>
</evidence>